<sequence length="97" mass="10360">MNAHAITSSDFQGRVGSYAARLGLSFLLILVPFGAVMAGIVPSESARPAIVVLCVGQLLVQIVWSLHPGTRKDKRENTANFVCTGLVIAIMVAGYFR</sequence>
<dbReference type="RefSeq" id="WP_082577685.1">
    <property type="nucleotide sequence ID" value="NZ_WSES01000007.1"/>
</dbReference>
<feature type="transmembrane region" description="Helical" evidence="1">
    <location>
        <begin position="18"/>
        <end position="40"/>
    </location>
</feature>
<name>A0A7X3G5B7_9BURK</name>
<proteinExistence type="predicted"/>
<dbReference type="AlphaFoldDB" id="A0A7X3G5B7"/>
<protein>
    <submittedName>
        <fullName evidence="2">Cytochrome o ubiquinol oxidase subunit IV</fullName>
    </submittedName>
</protein>
<keyword evidence="1" id="KW-0472">Membrane</keyword>
<reference evidence="2 3" key="1">
    <citation type="submission" date="2019-12" db="EMBL/GenBank/DDBJ databases">
        <authorList>
            <person name="Li C."/>
            <person name="Zhao J."/>
        </authorList>
    </citation>
    <scope>NUCLEOTIDE SEQUENCE [LARGE SCALE GENOMIC DNA]</scope>
    <source>
        <strain evidence="2 3">NEAU-DD11</strain>
    </source>
</reference>
<keyword evidence="1" id="KW-0812">Transmembrane</keyword>
<keyword evidence="3" id="KW-1185">Reference proteome</keyword>
<keyword evidence="1" id="KW-1133">Transmembrane helix</keyword>
<dbReference type="Proteomes" id="UP000443353">
    <property type="component" value="Unassembled WGS sequence"/>
</dbReference>
<feature type="transmembrane region" description="Helical" evidence="1">
    <location>
        <begin position="78"/>
        <end position="96"/>
    </location>
</feature>
<evidence type="ECO:0000313" key="2">
    <source>
        <dbReference type="EMBL" id="MVW62967.1"/>
    </source>
</evidence>
<comment type="caution">
    <text evidence="2">The sequence shown here is derived from an EMBL/GenBank/DDBJ whole genome shotgun (WGS) entry which is preliminary data.</text>
</comment>
<gene>
    <name evidence="2" type="ORF">GPY61_23905</name>
</gene>
<dbReference type="EMBL" id="WSES01000007">
    <property type="protein sequence ID" value="MVW62967.1"/>
    <property type="molecule type" value="Genomic_DNA"/>
</dbReference>
<feature type="transmembrane region" description="Helical" evidence="1">
    <location>
        <begin position="46"/>
        <end position="66"/>
    </location>
</feature>
<evidence type="ECO:0000313" key="3">
    <source>
        <dbReference type="Proteomes" id="UP000443353"/>
    </source>
</evidence>
<organism evidence="2 3">
    <name type="scientific">Massilia cellulosiltytica</name>
    <dbReference type="NCBI Taxonomy" id="2683234"/>
    <lineage>
        <taxon>Bacteria</taxon>
        <taxon>Pseudomonadati</taxon>
        <taxon>Pseudomonadota</taxon>
        <taxon>Betaproteobacteria</taxon>
        <taxon>Burkholderiales</taxon>
        <taxon>Oxalobacteraceae</taxon>
        <taxon>Telluria group</taxon>
        <taxon>Massilia</taxon>
    </lineage>
</organism>
<accession>A0A7X3G5B7</accession>
<evidence type="ECO:0000256" key="1">
    <source>
        <dbReference type="SAM" id="Phobius"/>
    </source>
</evidence>